<evidence type="ECO:0000259" key="4">
    <source>
        <dbReference type="PROSITE" id="PS50106"/>
    </source>
</evidence>
<feature type="domain" description="PDZ" evidence="4">
    <location>
        <begin position="247"/>
        <end position="336"/>
    </location>
</feature>
<feature type="coiled-coil region" evidence="3">
    <location>
        <begin position="371"/>
        <end position="398"/>
    </location>
</feature>
<dbReference type="Gene3D" id="2.30.42.10">
    <property type="match status" value="1"/>
</dbReference>
<evidence type="ECO:0000313" key="6">
    <source>
        <dbReference type="Proteomes" id="UP000315525"/>
    </source>
</evidence>
<dbReference type="Gene3D" id="2.40.10.120">
    <property type="match status" value="1"/>
</dbReference>
<comment type="caution">
    <text evidence="5">The sequence shown here is derived from an EMBL/GenBank/DDBJ whole genome shotgun (WGS) entry which is preliminary data.</text>
</comment>
<dbReference type="Pfam" id="PF13365">
    <property type="entry name" value="Trypsin_2"/>
    <property type="match status" value="1"/>
</dbReference>
<keyword evidence="1" id="KW-0645">Protease</keyword>
<dbReference type="InterPro" id="IPR001940">
    <property type="entry name" value="Peptidase_S1C"/>
</dbReference>
<proteinExistence type="predicted"/>
<dbReference type="Proteomes" id="UP000315525">
    <property type="component" value="Unassembled WGS sequence"/>
</dbReference>
<dbReference type="SUPFAM" id="SSF50494">
    <property type="entry name" value="Trypsin-like serine proteases"/>
    <property type="match status" value="1"/>
</dbReference>
<dbReference type="InterPro" id="IPR051201">
    <property type="entry name" value="Chloro_Bact_Ser_Proteases"/>
</dbReference>
<dbReference type="GO" id="GO:0004252">
    <property type="term" value="F:serine-type endopeptidase activity"/>
    <property type="evidence" value="ECO:0007669"/>
    <property type="project" value="InterPro"/>
</dbReference>
<dbReference type="SUPFAM" id="SSF50156">
    <property type="entry name" value="PDZ domain-like"/>
    <property type="match status" value="1"/>
</dbReference>
<gene>
    <name evidence="5" type="ORF">E3J62_10420</name>
</gene>
<dbReference type="Pfam" id="PF13180">
    <property type="entry name" value="PDZ_2"/>
    <property type="match status" value="1"/>
</dbReference>
<dbReference type="PROSITE" id="PS50106">
    <property type="entry name" value="PDZ"/>
    <property type="match status" value="1"/>
</dbReference>
<evidence type="ECO:0000256" key="1">
    <source>
        <dbReference type="ARBA" id="ARBA00022670"/>
    </source>
</evidence>
<protein>
    <submittedName>
        <fullName evidence="5">PDZ domain-containing protein</fullName>
    </submittedName>
</protein>
<dbReference type="SMART" id="SM00228">
    <property type="entry name" value="PDZ"/>
    <property type="match status" value="1"/>
</dbReference>
<accession>A0A523UPF7</accession>
<name>A0A523UPF7_UNCT6</name>
<dbReference type="InterPro" id="IPR009003">
    <property type="entry name" value="Peptidase_S1_PA"/>
</dbReference>
<reference evidence="5 6" key="1">
    <citation type="submission" date="2019-03" db="EMBL/GenBank/DDBJ databases">
        <title>Metabolic potential of uncultured bacteria and archaea associated with petroleum seepage in deep-sea sediments.</title>
        <authorList>
            <person name="Dong X."/>
            <person name="Hubert C."/>
        </authorList>
    </citation>
    <scope>NUCLEOTIDE SEQUENCE [LARGE SCALE GENOMIC DNA]</scope>
    <source>
        <strain evidence="5">E44_bin18</strain>
    </source>
</reference>
<sequence>MPDWPATKRRIKMRLCLNVLVALLVLTLAIPLTSAGSISSLQAEISRLFEQVKPSVPTVVYTMGHKELISTGIVINSGGYILTTKDFSGKPGSIEVQFPNKKRKAKLIGYDRGSKLAVLKVEGAGLVPVRIGNSDKVKPTTWVMIVGNSLGISPSVSIGLISGRRAKDDMLQISASISPGNSGAGVFNSDGELIGIVSAALTRPLYISVGGGKVKTEINLLSRGELPVGGYGLLTPINRARKSMRDIIEHGTTSYGWLGVMLQKLDETLKSALGVDRGALVTNVVEDSPAEKGGFKEGDVIITYGKKAVKDVQYLVKIVKATKPGTAVKIVVSRKGKKKTLKVKLGERPEKDVLLNPWQISIPQLLKEFDRKTLDSQVENLKKEIEKLKEEVKKLKKGRGL</sequence>
<dbReference type="InterPro" id="IPR036034">
    <property type="entry name" value="PDZ_sf"/>
</dbReference>
<keyword evidence="3" id="KW-0175">Coiled coil</keyword>
<dbReference type="EMBL" id="SOJN01000125">
    <property type="protein sequence ID" value="TET44427.1"/>
    <property type="molecule type" value="Genomic_DNA"/>
</dbReference>
<dbReference type="PANTHER" id="PTHR43343:SF3">
    <property type="entry name" value="PROTEASE DO-LIKE 8, CHLOROPLASTIC"/>
    <property type="match status" value="1"/>
</dbReference>
<evidence type="ECO:0000313" key="5">
    <source>
        <dbReference type="EMBL" id="TET44427.1"/>
    </source>
</evidence>
<organism evidence="5 6">
    <name type="scientific">candidate division TA06 bacterium</name>
    <dbReference type="NCBI Taxonomy" id="2250710"/>
    <lineage>
        <taxon>Bacteria</taxon>
        <taxon>Bacteria division TA06</taxon>
    </lineage>
</organism>
<keyword evidence="2" id="KW-0378">Hydrolase</keyword>
<evidence type="ECO:0000256" key="3">
    <source>
        <dbReference type="SAM" id="Coils"/>
    </source>
</evidence>
<dbReference type="InterPro" id="IPR001478">
    <property type="entry name" value="PDZ"/>
</dbReference>
<dbReference type="PANTHER" id="PTHR43343">
    <property type="entry name" value="PEPTIDASE S12"/>
    <property type="match status" value="1"/>
</dbReference>
<dbReference type="AlphaFoldDB" id="A0A523UPF7"/>
<evidence type="ECO:0000256" key="2">
    <source>
        <dbReference type="ARBA" id="ARBA00022801"/>
    </source>
</evidence>
<dbReference type="PRINTS" id="PR00834">
    <property type="entry name" value="PROTEASES2C"/>
</dbReference>
<dbReference type="GO" id="GO:0006508">
    <property type="term" value="P:proteolysis"/>
    <property type="evidence" value="ECO:0007669"/>
    <property type="project" value="UniProtKB-KW"/>
</dbReference>